<dbReference type="eggNOG" id="ENOG502QZS9">
    <property type="taxonomic scope" value="Eukaryota"/>
</dbReference>
<keyword evidence="2" id="KW-0812">Transmembrane</keyword>
<dbReference type="EMBL" id="LN714486">
    <property type="protein sequence ID" value="CEL69747.1"/>
    <property type="molecule type" value="Genomic_DNA"/>
</dbReference>
<protein>
    <recommendedName>
        <fullName evidence="6">Transmembrane protein</fullName>
    </recommendedName>
</protein>
<reference evidence="4" key="4">
    <citation type="journal article" date="2015" name="PLoS ONE">
        <title>Comprehensive Evaluation of Toxoplasma gondii VEG and Neospora caninum LIV Genomes with Tachyzoite Stage Transcriptome and Proteome Defines Novel Transcript Features.</title>
        <authorList>
            <person name="Ramaprasad A."/>
            <person name="Mourier T."/>
            <person name="Naeem R."/>
            <person name="Malas T.B."/>
            <person name="Moussa E."/>
            <person name="Panigrahi A."/>
            <person name="Vermont S.J."/>
            <person name="Otto T.D."/>
            <person name="Wastling J."/>
            <person name="Pain A."/>
        </authorList>
    </citation>
    <scope>NUCLEOTIDE SEQUENCE</scope>
    <source>
        <strain evidence="4">Liverpool</strain>
    </source>
</reference>
<reference evidence="3" key="2">
    <citation type="submission" date="2011-03" db="EMBL/GenBank/DDBJ databases">
        <title>Comparative genomics and transcriptomics of Neospora caninum and Toxoplasma gondii.</title>
        <authorList>
            <person name="Reid A.J."/>
            <person name="Sohal A."/>
            <person name="Harris D."/>
            <person name="Quail M."/>
            <person name="Sanders M."/>
            <person name="Berriman M."/>
            <person name="Wastling J.M."/>
            <person name="Pain A."/>
        </authorList>
    </citation>
    <scope>NUCLEOTIDE SEQUENCE</scope>
    <source>
        <strain evidence="3">Liverpool</strain>
    </source>
</reference>
<keyword evidence="5" id="KW-1185">Reference proteome</keyword>
<feature type="transmembrane region" description="Helical" evidence="2">
    <location>
        <begin position="12"/>
        <end position="30"/>
    </location>
</feature>
<feature type="compositionally biased region" description="Basic residues" evidence="1">
    <location>
        <begin position="266"/>
        <end position="279"/>
    </location>
</feature>
<dbReference type="InParanoid" id="F0VMS6"/>
<reference evidence="3" key="1">
    <citation type="submission" date="2011-02" db="EMBL/GenBank/DDBJ databases">
        <authorList>
            <person name="Aslett M."/>
        </authorList>
    </citation>
    <scope>NUCLEOTIDE SEQUENCE</scope>
    <source>
        <strain evidence="3">Liverpool</strain>
    </source>
</reference>
<feature type="transmembrane region" description="Helical" evidence="2">
    <location>
        <begin position="67"/>
        <end position="92"/>
    </location>
</feature>
<evidence type="ECO:0000313" key="3">
    <source>
        <dbReference type="EMBL" id="CBZ55022.1"/>
    </source>
</evidence>
<organism evidence="3 5">
    <name type="scientific">Neospora caninum (strain Liverpool)</name>
    <dbReference type="NCBI Taxonomy" id="572307"/>
    <lineage>
        <taxon>Eukaryota</taxon>
        <taxon>Sar</taxon>
        <taxon>Alveolata</taxon>
        <taxon>Apicomplexa</taxon>
        <taxon>Conoidasida</taxon>
        <taxon>Coccidia</taxon>
        <taxon>Eucoccidiorida</taxon>
        <taxon>Eimeriorina</taxon>
        <taxon>Sarcocystidae</taxon>
        <taxon>Neospora</taxon>
    </lineage>
</organism>
<dbReference type="GeneID" id="13446737"/>
<evidence type="ECO:0000256" key="1">
    <source>
        <dbReference type="SAM" id="MobiDB-lite"/>
    </source>
</evidence>
<feature type="transmembrane region" description="Helical" evidence="2">
    <location>
        <begin position="167"/>
        <end position="192"/>
    </location>
</feature>
<evidence type="ECO:0000256" key="2">
    <source>
        <dbReference type="SAM" id="Phobius"/>
    </source>
</evidence>
<name>F0VMS6_NEOCL</name>
<accession>F0VMS6</accession>
<dbReference type="EMBL" id="FR823392">
    <property type="protein sequence ID" value="CBZ55022.1"/>
    <property type="molecule type" value="Genomic_DNA"/>
</dbReference>
<feature type="region of interest" description="Disordered" evidence="1">
    <location>
        <begin position="259"/>
        <end position="279"/>
    </location>
</feature>
<dbReference type="RefSeq" id="XP_003885050.1">
    <property type="nucleotide sequence ID" value="XM_003885001.1"/>
</dbReference>
<keyword evidence="2" id="KW-0472">Membrane</keyword>
<dbReference type="AlphaFoldDB" id="F0VMS6"/>
<proteinExistence type="predicted"/>
<gene>
    <name evidence="4" type="ORF">BN1204_054480</name>
    <name evidence="3" type="ORF">NCLIV_054480</name>
</gene>
<reference evidence="5" key="3">
    <citation type="journal article" date="2012" name="PLoS Pathog.">
        <title>Comparative genomics of the apicomplexan parasites Toxoplasma gondii and Neospora caninum: Coccidia differing in host range and transmission strategy.</title>
        <authorList>
            <person name="Reid A.J."/>
            <person name="Vermont S.J."/>
            <person name="Cotton J.A."/>
            <person name="Harris D."/>
            <person name="Hill-Cawthorne G.A."/>
            <person name="Konen-Waisman S."/>
            <person name="Latham S.M."/>
            <person name="Mourier T."/>
            <person name="Norton R."/>
            <person name="Quail M.A."/>
            <person name="Sanders M."/>
            <person name="Shanmugam D."/>
            <person name="Sohal A."/>
            <person name="Wasmuth J.D."/>
            <person name="Brunk B."/>
            <person name="Grigg M.E."/>
            <person name="Howard J.C."/>
            <person name="Parkinson J."/>
            <person name="Roos D.S."/>
            <person name="Trees A.J."/>
            <person name="Berriman M."/>
            <person name="Pain A."/>
            <person name="Wastling J.M."/>
        </authorList>
    </citation>
    <scope>NUCLEOTIDE SEQUENCE [LARGE SCALE GENOMIC DNA]</scope>
    <source>
        <strain evidence="5">Liverpool</strain>
    </source>
</reference>
<evidence type="ECO:0000313" key="5">
    <source>
        <dbReference type="Proteomes" id="UP000007494"/>
    </source>
</evidence>
<dbReference type="VEuPathDB" id="ToxoDB:NCLIV_054480"/>
<sequence length="279" mass="30366">MGVLGSRQASFWVPICIAFLSLFATLYIAMDWITTMFDIGRPDYPTQEGVESQSTLWYPPRTSLGSIFLPISFALGILTFVSSCIAAIRVVKDAKRETALAANWVFYLAACVSASFTATSLILSIHAWFARQEVHASFICSAARGTALPQQICARLAAWRKDNDIKLLVLFLVSGGAALLTGILVMLLFGIICKAVWFPPLEYPDLPAKGTMPTRDVLQVSPYAVKAVQEAGRQYSSSTIHTIGTEFAGVDSYEMSIATPTSSAGRSKRQKSSALLPHR</sequence>
<dbReference type="Proteomes" id="UP000007494">
    <property type="component" value="Chromosome XI"/>
</dbReference>
<dbReference type="OMA" id="YEMSIAT"/>
<evidence type="ECO:0008006" key="6">
    <source>
        <dbReference type="Google" id="ProtNLM"/>
    </source>
</evidence>
<feature type="transmembrane region" description="Helical" evidence="2">
    <location>
        <begin position="104"/>
        <end position="129"/>
    </location>
</feature>
<keyword evidence="2" id="KW-1133">Transmembrane helix</keyword>
<dbReference type="OrthoDB" id="328983at2759"/>
<evidence type="ECO:0000313" key="4">
    <source>
        <dbReference type="EMBL" id="CEL69747.1"/>
    </source>
</evidence>